<dbReference type="OrthoDB" id="9800595at2"/>
<dbReference type="EC" id="2.7.1.2" evidence="3"/>
<dbReference type="GO" id="GO:0005829">
    <property type="term" value="C:cytosol"/>
    <property type="evidence" value="ECO:0007669"/>
    <property type="project" value="TreeGrafter"/>
</dbReference>
<dbReference type="PANTHER" id="PTHR47690:SF1">
    <property type="entry name" value="GLUCOKINASE"/>
    <property type="match status" value="1"/>
</dbReference>
<evidence type="ECO:0000256" key="4">
    <source>
        <dbReference type="RuleBase" id="RU004046"/>
    </source>
</evidence>
<keyword evidence="3" id="KW-0324">Glycolysis</keyword>
<comment type="subcellular location">
    <subcellularLocation>
        <location evidence="3">Cytoplasm</location>
    </subcellularLocation>
</comment>
<evidence type="ECO:0000313" key="6">
    <source>
        <dbReference type="Proteomes" id="UP000292781"/>
    </source>
</evidence>
<feature type="binding site" evidence="3">
    <location>
        <begin position="12"/>
        <end position="17"/>
    </location>
    <ligand>
        <name>ATP</name>
        <dbReference type="ChEBI" id="CHEBI:30616"/>
    </ligand>
</feature>
<dbReference type="GO" id="GO:0004340">
    <property type="term" value="F:glucokinase activity"/>
    <property type="evidence" value="ECO:0007669"/>
    <property type="project" value="UniProtKB-UniRule"/>
</dbReference>
<keyword evidence="1 3" id="KW-0808">Transferase</keyword>
<keyword evidence="3" id="KW-0067">ATP-binding</keyword>
<dbReference type="InterPro" id="IPR043129">
    <property type="entry name" value="ATPase_NBD"/>
</dbReference>
<comment type="similarity">
    <text evidence="3 4">Belongs to the bacterial glucokinase family.</text>
</comment>
<dbReference type="PANTHER" id="PTHR47690">
    <property type="entry name" value="GLUCOKINASE"/>
    <property type="match status" value="1"/>
</dbReference>
<protein>
    <recommendedName>
        <fullName evidence="3">Glucokinase</fullName>
        <ecNumber evidence="3">2.7.1.2</ecNumber>
    </recommendedName>
    <alternativeName>
        <fullName evidence="3">Glucose kinase</fullName>
    </alternativeName>
</protein>
<keyword evidence="2 3" id="KW-0418">Kinase</keyword>
<evidence type="ECO:0000256" key="3">
    <source>
        <dbReference type="HAMAP-Rule" id="MF_00524"/>
    </source>
</evidence>
<accession>A0A4V6MZ41</accession>
<dbReference type="SUPFAM" id="SSF53067">
    <property type="entry name" value="Actin-like ATPase domain"/>
    <property type="match status" value="1"/>
</dbReference>
<reference evidence="5 6" key="1">
    <citation type="submission" date="2019-02" db="EMBL/GenBank/DDBJ databases">
        <title>Siculibacillus lacustris gen. nov., sp. nov., a new rosette-forming bacterium isolated from a freshwater crater lake (Lake St. Ana, Romania).</title>
        <authorList>
            <person name="Felfoldi T."/>
            <person name="Marton Z."/>
            <person name="Szabo A."/>
            <person name="Mentes A."/>
            <person name="Boka K."/>
            <person name="Marialigeti K."/>
            <person name="Mathe I."/>
            <person name="Koncz M."/>
            <person name="Schumann P."/>
            <person name="Toth E."/>
        </authorList>
    </citation>
    <scope>NUCLEOTIDE SEQUENCE [LARGE SCALE GENOMIC DNA]</scope>
    <source>
        <strain evidence="5 6">SA-279</strain>
    </source>
</reference>
<dbReference type="GO" id="GO:0005536">
    <property type="term" value="F:D-glucose binding"/>
    <property type="evidence" value="ECO:0007669"/>
    <property type="project" value="InterPro"/>
</dbReference>
<dbReference type="HAMAP" id="MF_00524">
    <property type="entry name" value="Glucokinase"/>
    <property type="match status" value="1"/>
</dbReference>
<gene>
    <name evidence="3" type="primary">glk</name>
    <name evidence="5" type="ORF">EYW49_07075</name>
</gene>
<dbReference type="Gene3D" id="3.40.367.20">
    <property type="match status" value="1"/>
</dbReference>
<dbReference type="Gene3D" id="3.30.420.40">
    <property type="match status" value="1"/>
</dbReference>
<keyword evidence="6" id="KW-1185">Reference proteome</keyword>
<sequence length="347" mass="35735">MFASFPFPVLVADIGGTNARFALIETPADDYRLLPQIATASAAGVAEAIRRAAFATPGPRPKTAIMAIAGPITGDRVPLTNCPWVIEPKRLIAEFGFDSVVLINDFEAQALALPHLGPADVVTLGGGSVRPDATKAVVGPGTGLGVGILVHSEGRWIPVPGEGGHVTLAPESAREAAIWPHLVAVPDDGVPPALSRPRITGESVLSGQGLENLHRAILACDGRPPADLTAAEISRAAGAGDAAAIEAFHLFAAGLGRLAGDLALTVLPRGGVYIGGGISPKNLPFLTDGIFRAAFEAKAPHRARLAEIATAVVVHSHPAMVGLAGWARHPDRFVVDLDGRHWTAAGA</sequence>
<keyword evidence="3" id="KW-0963">Cytoplasm</keyword>
<comment type="catalytic activity">
    <reaction evidence="3">
        <text>D-glucose + ATP = D-glucose 6-phosphate + ADP + H(+)</text>
        <dbReference type="Rhea" id="RHEA:17825"/>
        <dbReference type="ChEBI" id="CHEBI:4167"/>
        <dbReference type="ChEBI" id="CHEBI:15378"/>
        <dbReference type="ChEBI" id="CHEBI:30616"/>
        <dbReference type="ChEBI" id="CHEBI:61548"/>
        <dbReference type="ChEBI" id="CHEBI:456216"/>
        <dbReference type="EC" id="2.7.1.2"/>
    </reaction>
</comment>
<name>A0A4V6MZ41_9HYPH</name>
<dbReference type="CDD" id="cd24008">
    <property type="entry name" value="ASKHA_NBD_GLK"/>
    <property type="match status" value="1"/>
</dbReference>
<dbReference type="AlphaFoldDB" id="A0A4V6MZ41"/>
<comment type="caution">
    <text evidence="5">The sequence shown here is derived from an EMBL/GenBank/DDBJ whole genome shotgun (WGS) entry which is preliminary data.</text>
</comment>
<dbReference type="GO" id="GO:0005524">
    <property type="term" value="F:ATP binding"/>
    <property type="evidence" value="ECO:0007669"/>
    <property type="project" value="UniProtKB-UniRule"/>
</dbReference>
<dbReference type="Proteomes" id="UP000292781">
    <property type="component" value="Unassembled WGS sequence"/>
</dbReference>
<keyword evidence="3" id="KW-0547">Nucleotide-binding</keyword>
<dbReference type="InterPro" id="IPR003836">
    <property type="entry name" value="Glucokinase"/>
</dbReference>
<proteinExistence type="inferred from homology"/>
<dbReference type="Pfam" id="PF02685">
    <property type="entry name" value="Glucokinase"/>
    <property type="match status" value="1"/>
</dbReference>
<dbReference type="InterPro" id="IPR050201">
    <property type="entry name" value="Bacterial_glucokinase"/>
</dbReference>
<dbReference type="GO" id="GO:0006096">
    <property type="term" value="P:glycolytic process"/>
    <property type="evidence" value="ECO:0007669"/>
    <property type="project" value="UniProtKB-UniRule"/>
</dbReference>
<dbReference type="RefSeq" id="WP_131307625.1">
    <property type="nucleotide sequence ID" value="NZ_SJFN01000008.1"/>
</dbReference>
<evidence type="ECO:0000256" key="2">
    <source>
        <dbReference type="ARBA" id="ARBA00022777"/>
    </source>
</evidence>
<organism evidence="5 6">
    <name type="scientific">Siculibacillus lacustris</name>
    <dbReference type="NCBI Taxonomy" id="1549641"/>
    <lineage>
        <taxon>Bacteria</taxon>
        <taxon>Pseudomonadati</taxon>
        <taxon>Pseudomonadota</taxon>
        <taxon>Alphaproteobacteria</taxon>
        <taxon>Hyphomicrobiales</taxon>
        <taxon>Ancalomicrobiaceae</taxon>
        <taxon>Siculibacillus</taxon>
    </lineage>
</organism>
<dbReference type="EMBL" id="SJFN01000008">
    <property type="protein sequence ID" value="TBW39245.1"/>
    <property type="molecule type" value="Genomic_DNA"/>
</dbReference>
<evidence type="ECO:0000313" key="5">
    <source>
        <dbReference type="EMBL" id="TBW39245.1"/>
    </source>
</evidence>
<evidence type="ECO:0000256" key="1">
    <source>
        <dbReference type="ARBA" id="ARBA00022679"/>
    </source>
</evidence>